<organism evidence="1 2">
    <name type="scientific">Gnomoniopsis smithogilvyi</name>
    <dbReference type="NCBI Taxonomy" id="1191159"/>
    <lineage>
        <taxon>Eukaryota</taxon>
        <taxon>Fungi</taxon>
        <taxon>Dikarya</taxon>
        <taxon>Ascomycota</taxon>
        <taxon>Pezizomycotina</taxon>
        <taxon>Sordariomycetes</taxon>
        <taxon>Sordariomycetidae</taxon>
        <taxon>Diaporthales</taxon>
        <taxon>Gnomoniaceae</taxon>
        <taxon>Gnomoniopsis</taxon>
    </lineage>
</organism>
<evidence type="ECO:0000313" key="2">
    <source>
        <dbReference type="Proteomes" id="UP001140453"/>
    </source>
</evidence>
<dbReference type="OrthoDB" id="2151789at2759"/>
<reference evidence="1" key="1">
    <citation type="submission" date="2022-10" db="EMBL/GenBank/DDBJ databases">
        <title>Tapping the CABI collections for fungal endophytes: first genome assemblies for Collariella, Neodidymelliopsis, Ascochyta clinopodiicola, Didymella pomorum, Didymosphaeria variabile, Neocosmospora piperis and Neocucurbitaria cava.</title>
        <authorList>
            <person name="Hill R."/>
        </authorList>
    </citation>
    <scope>NUCLEOTIDE SEQUENCE</scope>
    <source>
        <strain evidence="1">IMI 355082</strain>
    </source>
</reference>
<comment type="caution">
    <text evidence="1">The sequence shown here is derived from an EMBL/GenBank/DDBJ whole genome shotgun (WGS) entry which is preliminary data.</text>
</comment>
<proteinExistence type="predicted"/>
<gene>
    <name evidence="1" type="ORF">N0V93_004524</name>
</gene>
<sequence length="208" mass="23014">MAGVEKAPAYEKWLALPDLIGDTMKMTTVRDMACEYNAEADQNVVMFTLSFKNDARILTRASELHDQLVQDLLVLIPEGDFTTQCAFHPLPKVFSQHSVNAGGNVMGIERNEHDGIVFAAAVFLKTAEQEAVVYPRVAAWIEGIKSYAESIDGMLEWRYANYADRSQNPLASYGEEGVAMLRAAAAKYDPEQVFQTLCPGGFKIKDAI</sequence>
<evidence type="ECO:0008006" key="3">
    <source>
        <dbReference type="Google" id="ProtNLM"/>
    </source>
</evidence>
<accession>A0A9W8YTW0</accession>
<protein>
    <recommendedName>
        <fullName evidence="3">Berberine/berberine-like domain-containing protein</fullName>
    </recommendedName>
</protein>
<evidence type="ECO:0000313" key="1">
    <source>
        <dbReference type="EMBL" id="KAJ4390925.1"/>
    </source>
</evidence>
<keyword evidence="2" id="KW-1185">Reference proteome</keyword>
<name>A0A9W8YTW0_9PEZI</name>
<dbReference type="AlphaFoldDB" id="A0A9W8YTW0"/>
<dbReference type="EMBL" id="JAPEVB010000003">
    <property type="protein sequence ID" value="KAJ4390925.1"/>
    <property type="molecule type" value="Genomic_DNA"/>
</dbReference>
<dbReference type="Proteomes" id="UP001140453">
    <property type="component" value="Unassembled WGS sequence"/>
</dbReference>